<dbReference type="AlphaFoldDB" id="A0A177EDG3"/>
<dbReference type="OrthoDB" id="2186691at2759"/>
<keyword evidence="2" id="KW-1185">Reference proteome</keyword>
<dbReference type="Proteomes" id="UP000185944">
    <property type="component" value="Unassembled WGS sequence"/>
</dbReference>
<evidence type="ECO:0000313" key="2">
    <source>
        <dbReference type="Proteomes" id="UP000185944"/>
    </source>
</evidence>
<dbReference type="RefSeq" id="XP_067544555.1">
    <property type="nucleotide sequence ID" value="XM_067688968.1"/>
</dbReference>
<dbReference type="GeneID" id="93647900"/>
<gene>
    <name evidence="1" type="ORF">NEDG_01550</name>
</gene>
<comment type="caution">
    <text evidence="1">The sequence shown here is derived from an EMBL/GenBank/DDBJ whole genome shotgun (WGS) entry which is preliminary data.</text>
</comment>
<sequence>MNTPSPCTAVLKGLVIDKWVREIIKQLEEDCISIANSDPVLTTYLADIEYLLPEITIRATCGKPICAKSCSKCSEVSRVVGGRVSNDILICYRSSKVLFVKIKELRHAPIKNLEVGRSIIEFFKEAPEVAIVDYTDTAVLLNTEVYNYFRVVDKEYLNPVLLVQMVKYLELEKTLRTNTANLLHGLRVSFFYDPVLIESSRLNLFRQNISGSKQ</sequence>
<accession>A0A177EDG3</accession>
<name>A0A177EDG3_9MICR</name>
<proteinExistence type="predicted"/>
<reference evidence="1 2" key="1">
    <citation type="submission" date="2016-02" db="EMBL/GenBank/DDBJ databases">
        <title>Discovery of a natural microsporidian pathogen with a broad tissue tropism in Caenorhabditis elegans.</title>
        <authorList>
            <person name="Luallen R.J."/>
            <person name="Reinke A.W."/>
            <person name="Tong L."/>
            <person name="Botts M.R."/>
            <person name="Felix M.-A."/>
            <person name="Troemel E.R."/>
        </authorList>
    </citation>
    <scope>NUCLEOTIDE SEQUENCE [LARGE SCALE GENOMIC DNA]</scope>
    <source>
        <strain evidence="1 2">JUm2807</strain>
    </source>
</reference>
<dbReference type="EMBL" id="LTDL01000038">
    <property type="protein sequence ID" value="OAG30003.1"/>
    <property type="molecule type" value="Genomic_DNA"/>
</dbReference>
<dbReference type="VEuPathDB" id="MicrosporidiaDB:NEDG_01550"/>
<evidence type="ECO:0000313" key="1">
    <source>
        <dbReference type="EMBL" id="OAG30003.1"/>
    </source>
</evidence>
<protein>
    <submittedName>
        <fullName evidence="1">Uncharacterized protein</fullName>
    </submittedName>
</protein>
<organism evidence="1 2">
    <name type="scientific">Nematocida displodere</name>
    <dbReference type="NCBI Taxonomy" id="1805483"/>
    <lineage>
        <taxon>Eukaryota</taxon>
        <taxon>Fungi</taxon>
        <taxon>Fungi incertae sedis</taxon>
        <taxon>Microsporidia</taxon>
        <taxon>Nematocida</taxon>
    </lineage>
</organism>